<evidence type="ECO:0000313" key="3">
    <source>
        <dbReference type="Proteomes" id="UP000187412"/>
    </source>
</evidence>
<evidence type="ECO:0000259" key="1">
    <source>
        <dbReference type="SMART" id="SM00382"/>
    </source>
</evidence>
<dbReference type="Pfam" id="PF07728">
    <property type="entry name" value="AAA_5"/>
    <property type="match status" value="1"/>
</dbReference>
<reference evidence="2 3" key="1">
    <citation type="submission" date="2016-10" db="EMBL/GenBank/DDBJ databases">
        <title>Paenibacillus species isolates.</title>
        <authorList>
            <person name="Beno S.M."/>
        </authorList>
    </citation>
    <scope>NUCLEOTIDE SEQUENCE [LARGE SCALE GENOMIC DNA]</scope>
    <source>
        <strain evidence="2 3">FSL H7-0744</strain>
    </source>
</reference>
<dbReference type="InterPro" id="IPR011704">
    <property type="entry name" value="ATPase_dyneun-rel_AAA"/>
</dbReference>
<dbReference type="PANTHER" id="PTHR37291:SF1">
    <property type="entry name" value="TYPE IV METHYL-DIRECTED RESTRICTION ENZYME ECOKMCRB SUBUNIT"/>
    <property type="match status" value="1"/>
</dbReference>
<feature type="domain" description="AAA+ ATPase" evidence="1">
    <location>
        <begin position="283"/>
        <end position="464"/>
    </location>
</feature>
<dbReference type="SUPFAM" id="SSF52540">
    <property type="entry name" value="P-loop containing nucleoside triphosphate hydrolases"/>
    <property type="match status" value="1"/>
</dbReference>
<dbReference type="Gene3D" id="3.40.50.300">
    <property type="entry name" value="P-loop containing nucleotide triphosphate hydrolases"/>
    <property type="match status" value="1"/>
</dbReference>
<accession>A0ABX3H4S3</accession>
<evidence type="ECO:0000313" key="2">
    <source>
        <dbReference type="EMBL" id="OMD42787.1"/>
    </source>
</evidence>
<dbReference type="PANTHER" id="PTHR37291">
    <property type="entry name" value="5-METHYLCYTOSINE-SPECIFIC RESTRICTION ENZYME B"/>
    <property type="match status" value="1"/>
</dbReference>
<dbReference type="InterPro" id="IPR003593">
    <property type="entry name" value="AAA+_ATPase"/>
</dbReference>
<sequence>MKEGAIVYFSNQTFRTYYQMLQPRDRGGKLGRETTSGLAYFFSLDRLQRTLGSEIIDLHPESEERHEFIDMFVETLLIGFDEDNRELQASNLGFVEIVENSLEKKVSSNFLTVPVKKGSRQQDLLPYPGRPGPLVNLGVLTTTHDKWGITKNPDWKENFPKFINRRICGEDTFPLIVFLLRDKALVNLESNDAQVILESSLKDFITDETAEFLVSLAEVPEEWGTANFFSENYVPLADYTEFIDSLPQEEIAVAADTEVLPIASPPFEINSALTKKIEAAIRAGSHIILTGPPGTGKTTIAKAISANFKGADGYKTYTATSNWTAFEVLGGYLPDPSDPQRLQFEEGFITRSIAENQWVIIDEINRADVDKAFGELFTVLTGNSVHLPYYKFVSEQDGTIKRKKITIMPESERVLSEDNQENYFVQADWRIIGTMNTFDKSSLYQLSYAFMRRFAFIEVEPPSSAGMEEILGQKINQMQINEEVKEEVKVYLIKLFAVGLYSIKYEVGVAIPISIINYLEKRIGNIGELEEPIGEIIIEAISMYLFPQFEGRRRDFDSLLQVIVSSLDIEEPVLKSSLIKELTNWTGNIG</sequence>
<protein>
    <recommendedName>
        <fullName evidence="1">AAA+ ATPase domain-containing protein</fullName>
    </recommendedName>
</protein>
<name>A0ABX3H4S3_PAEBO</name>
<keyword evidence="3" id="KW-1185">Reference proteome</keyword>
<dbReference type="EMBL" id="MPTB01000038">
    <property type="protein sequence ID" value="OMD42787.1"/>
    <property type="molecule type" value="Genomic_DNA"/>
</dbReference>
<gene>
    <name evidence="2" type="ORF">BSK56_24910</name>
</gene>
<organism evidence="2 3">
    <name type="scientific">Paenibacillus borealis</name>
    <dbReference type="NCBI Taxonomy" id="160799"/>
    <lineage>
        <taxon>Bacteria</taxon>
        <taxon>Bacillati</taxon>
        <taxon>Bacillota</taxon>
        <taxon>Bacilli</taxon>
        <taxon>Bacillales</taxon>
        <taxon>Paenibacillaceae</taxon>
        <taxon>Paenibacillus</taxon>
    </lineage>
</organism>
<dbReference type="InterPro" id="IPR052934">
    <property type="entry name" value="Methyl-DNA_Rec/Restrict_Enz"/>
</dbReference>
<dbReference type="InterPro" id="IPR027417">
    <property type="entry name" value="P-loop_NTPase"/>
</dbReference>
<comment type="caution">
    <text evidence="2">The sequence shown here is derived from an EMBL/GenBank/DDBJ whole genome shotgun (WGS) entry which is preliminary data.</text>
</comment>
<proteinExistence type="predicted"/>
<dbReference type="CDD" id="cd00009">
    <property type="entry name" value="AAA"/>
    <property type="match status" value="1"/>
</dbReference>
<dbReference type="SMART" id="SM00382">
    <property type="entry name" value="AAA"/>
    <property type="match status" value="1"/>
</dbReference>
<dbReference type="Proteomes" id="UP000187412">
    <property type="component" value="Unassembled WGS sequence"/>
</dbReference>